<keyword evidence="2" id="KW-1185">Reference proteome</keyword>
<comment type="caution">
    <text evidence="1">The sequence shown here is derived from an EMBL/GenBank/DDBJ whole genome shotgun (WGS) entry which is preliminary data.</text>
</comment>
<evidence type="ECO:0000313" key="2">
    <source>
        <dbReference type="Proteomes" id="UP000814128"/>
    </source>
</evidence>
<dbReference type="Proteomes" id="UP000814128">
    <property type="component" value="Unassembled WGS sequence"/>
</dbReference>
<accession>A0ACB8QX07</accession>
<name>A0ACB8QX07_9AGAM</name>
<organism evidence="1 2">
    <name type="scientific">Vararia minispora EC-137</name>
    <dbReference type="NCBI Taxonomy" id="1314806"/>
    <lineage>
        <taxon>Eukaryota</taxon>
        <taxon>Fungi</taxon>
        <taxon>Dikarya</taxon>
        <taxon>Basidiomycota</taxon>
        <taxon>Agaricomycotina</taxon>
        <taxon>Agaricomycetes</taxon>
        <taxon>Russulales</taxon>
        <taxon>Lachnocladiaceae</taxon>
        <taxon>Vararia</taxon>
    </lineage>
</organism>
<evidence type="ECO:0000313" key="1">
    <source>
        <dbReference type="EMBL" id="KAI0036155.1"/>
    </source>
</evidence>
<dbReference type="EMBL" id="MU273475">
    <property type="protein sequence ID" value="KAI0036155.1"/>
    <property type="molecule type" value="Genomic_DNA"/>
</dbReference>
<gene>
    <name evidence="1" type="ORF">K488DRAFT_82418</name>
</gene>
<protein>
    <submittedName>
        <fullName evidence="1">Uncharacterized protein</fullName>
    </submittedName>
</protein>
<reference evidence="1" key="1">
    <citation type="submission" date="2021-02" db="EMBL/GenBank/DDBJ databases">
        <authorList>
            <consortium name="DOE Joint Genome Institute"/>
            <person name="Ahrendt S."/>
            <person name="Looney B.P."/>
            <person name="Miyauchi S."/>
            <person name="Morin E."/>
            <person name="Drula E."/>
            <person name="Courty P.E."/>
            <person name="Chicoki N."/>
            <person name="Fauchery L."/>
            <person name="Kohler A."/>
            <person name="Kuo A."/>
            <person name="Labutti K."/>
            <person name="Pangilinan J."/>
            <person name="Lipzen A."/>
            <person name="Riley R."/>
            <person name="Andreopoulos W."/>
            <person name="He G."/>
            <person name="Johnson J."/>
            <person name="Barry K.W."/>
            <person name="Grigoriev I.V."/>
            <person name="Nagy L."/>
            <person name="Hibbett D."/>
            <person name="Henrissat B."/>
            <person name="Matheny P.B."/>
            <person name="Labbe J."/>
            <person name="Martin F."/>
        </authorList>
    </citation>
    <scope>NUCLEOTIDE SEQUENCE</scope>
    <source>
        <strain evidence="1">EC-137</strain>
    </source>
</reference>
<sequence length="219" mass="25118">MANKPGIPLPPEAYISFRNYLHPPPIPPNRAAFAMLSPEVAVTSRKAPDSSRLWRQGYYLWISHSRRAIVHHLTADMRLPLDSTAIYYNQRVLWEQRKSQLGKEPRTPTNSYIYSVLLDMQPANIRREYNIASSTLFPLPPAESFPLKEEVLEVFSPVMDACGRLYAAARTLAARDMLVARQLSRQWSEGHLMPKRNRDVSSSATRYLTLFAMHSLFDM</sequence>
<reference evidence="1" key="2">
    <citation type="journal article" date="2022" name="New Phytol.">
        <title>Evolutionary transition to the ectomycorrhizal habit in the genomes of a hyperdiverse lineage of mushroom-forming fungi.</title>
        <authorList>
            <person name="Looney B."/>
            <person name="Miyauchi S."/>
            <person name="Morin E."/>
            <person name="Drula E."/>
            <person name="Courty P.E."/>
            <person name="Kohler A."/>
            <person name="Kuo A."/>
            <person name="LaButti K."/>
            <person name="Pangilinan J."/>
            <person name="Lipzen A."/>
            <person name="Riley R."/>
            <person name="Andreopoulos W."/>
            <person name="He G."/>
            <person name="Johnson J."/>
            <person name="Nolan M."/>
            <person name="Tritt A."/>
            <person name="Barry K.W."/>
            <person name="Grigoriev I.V."/>
            <person name="Nagy L.G."/>
            <person name="Hibbett D."/>
            <person name="Henrissat B."/>
            <person name="Matheny P.B."/>
            <person name="Labbe J."/>
            <person name="Martin F.M."/>
        </authorList>
    </citation>
    <scope>NUCLEOTIDE SEQUENCE</scope>
    <source>
        <strain evidence="1">EC-137</strain>
    </source>
</reference>
<proteinExistence type="predicted"/>